<dbReference type="EMBL" id="CP036271">
    <property type="protein sequence ID" value="QDT56280.1"/>
    <property type="molecule type" value="Genomic_DNA"/>
</dbReference>
<dbReference type="KEGG" id="ccos:Pan44_43330"/>
<protein>
    <submittedName>
        <fullName evidence="1">Uncharacterized protein</fullName>
    </submittedName>
</protein>
<evidence type="ECO:0000313" key="2">
    <source>
        <dbReference type="Proteomes" id="UP000315700"/>
    </source>
</evidence>
<reference evidence="1 2" key="1">
    <citation type="submission" date="2019-02" db="EMBL/GenBank/DDBJ databases">
        <title>Deep-cultivation of Planctomycetes and their phenomic and genomic characterization uncovers novel biology.</title>
        <authorList>
            <person name="Wiegand S."/>
            <person name="Jogler M."/>
            <person name="Boedeker C."/>
            <person name="Pinto D."/>
            <person name="Vollmers J."/>
            <person name="Rivas-Marin E."/>
            <person name="Kohn T."/>
            <person name="Peeters S.H."/>
            <person name="Heuer A."/>
            <person name="Rast P."/>
            <person name="Oberbeckmann S."/>
            <person name="Bunk B."/>
            <person name="Jeske O."/>
            <person name="Meyerdierks A."/>
            <person name="Storesund J.E."/>
            <person name="Kallscheuer N."/>
            <person name="Luecker S."/>
            <person name="Lage O.M."/>
            <person name="Pohl T."/>
            <person name="Merkel B.J."/>
            <person name="Hornburger P."/>
            <person name="Mueller R.-W."/>
            <person name="Bruemmer F."/>
            <person name="Labrenz M."/>
            <person name="Spormann A.M."/>
            <person name="Op den Camp H."/>
            <person name="Overmann J."/>
            <person name="Amann R."/>
            <person name="Jetten M.S.M."/>
            <person name="Mascher T."/>
            <person name="Medema M.H."/>
            <person name="Devos D.P."/>
            <person name="Kaster A.-K."/>
            <person name="Ovreas L."/>
            <person name="Rohde M."/>
            <person name="Galperin M.Y."/>
            <person name="Jogler C."/>
        </authorList>
    </citation>
    <scope>NUCLEOTIDE SEQUENCE [LARGE SCALE GENOMIC DNA]</scope>
    <source>
        <strain evidence="1 2">Pan44</strain>
    </source>
</reference>
<proteinExistence type="predicted"/>
<dbReference type="AlphaFoldDB" id="A0A517SJH6"/>
<dbReference type="InParanoid" id="A0A517SJH6"/>
<accession>A0A517SJH6</accession>
<sequence length="64" mass="7245">MNDNLAVYTSLIEAAKEQRPGATDSLRSFLKNAADKMPPGVLIDVSEIIRDSRRDERRNESRLN</sequence>
<gene>
    <name evidence="1" type="ORF">Pan44_43330</name>
</gene>
<organism evidence="1 2">
    <name type="scientific">Caulifigura coniformis</name>
    <dbReference type="NCBI Taxonomy" id="2527983"/>
    <lineage>
        <taxon>Bacteria</taxon>
        <taxon>Pseudomonadati</taxon>
        <taxon>Planctomycetota</taxon>
        <taxon>Planctomycetia</taxon>
        <taxon>Planctomycetales</taxon>
        <taxon>Planctomycetaceae</taxon>
        <taxon>Caulifigura</taxon>
    </lineage>
</organism>
<name>A0A517SJH6_9PLAN</name>
<evidence type="ECO:0000313" key="1">
    <source>
        <dbReference type="EMBL" id="QDT56280.1"/>
    </source>
</evidence>
<keyword evidence="2" id="KW-1185">Reference proteome</keyword>
<dbReference type="Proteomes" id="UP000315700">
    <property type="component" value="Chromosome"/>
</dbReference>